<proteinExistence type="predicted"/>
<protein>
    <submittedName>
        <fullName evidence="1">13013_t:CDS:1</fullName>
    </submittedName>
</protein>
<keyword evidence="2" id="KW-1185">Reference proteome</keyword>
<dbReference type="Proteomes" id="UP000789920">
    <property type="component" value="Unassembled WGS sequence"/>
</dbReference>
<sequence>EDDEDKDVVSSDDNDGSEMEGIENFESAQEINESGNTDNSEQEDEESDDEKMVEDNAKISNHKKQDVSKARQIESSYQEQKMVKDPEPIPLLSRPNAASQFRNYYMSQITKAFGEDLDRMRKDQNLDPNRLEILIDSLESGISIFSDVEKELALLSHNNK</sequence>
<comment type="caution">
    <text evidence="1">The sequence shown here is derived from an EMBL/GenBank/DDBJ whole genome shotgun (WGS) entry which is preliminary data.</text>
</comment>
<evidence type="ECO:0000313" key="1">
    <source>
        <dbReference type="EMBL" id="CAG8786030.1"/>
    </source>
</evidence>
<feature type="non-terminal residue" evidence="1">
    <location>
        <position position="1"/>
    </location>
</feature>
<dbReference type="EMBL" id="CAJVQC010048300">
    <property type="protein sequence ID" value="CAG8786030.1"/>
    <property type="molecule type" value="Genomic_DNA"/>
</dbReference>
<gene>
    <name evidence="1" type="ORF">RPERSI_LOCUS18312</name>
</gene>
<name>A0ACA9RD14_9GLOM</name>
<evidence type="ECO:0000313" key="2">
    <source>
        <dbReference type="Proteomes" id="UP000789920"/>
    </source>
</evidence>
<organism evidence="1 2">
    <name type="scientific">Racocetra persica</name>
    <dbReference type="NCBI Taxonomy" id="160502"/>
    <lineage>
        <taxon>Eukaryota</taxon>
        <taxon>Fungi</taxon>
        <taxon>Fungi incertae sedis</taxon>
        <taxon>Mucoromycota</taxon>
        <taxon>Glomeromycotina</taxon>
        <taxon>Glomeromycetes</taxon>
        <taxon>Diversisporales</taxon>
        <taxon>Gigasporaceae</taxon>
        <taxon>Racocetra</taxon>
    </lineage>
</organism>
<accession>A0ACA9RD14</accession>
<reference evidence="1" key="1">
    <citation type="submission" date="2021-06" db="EMBL/GenBank/DDBJ databases">
        <authorList>
            <person name="Kallberg Y."/>
            <person name="Tangrot J."/>
            <person name="Rosling A."/>
        </authorList>
    </citation>
    <scope>NUCLEOTIDE SEQUENCE</scope>
    <source>
        <strain evidence="1">MA461A</strain>
    </source>
</reference>